<feature type="compositionally biased region" description="Polar residues" evidence="8">
    <location>
        <begin position="62"/>
        <end position="92"/>
    </location>
</feature>
<evidence type="ECO:0000313" key="10">
    <source>
        <dbReference type="Proteomes" id="UP000001473"/>
    </source>
</evidence>
<evidence type="ECO:0000256" key="8">
    <source>
        <dbReference type="SAM" id="MobiDB-lite"/>
    </source>
</evidence>
<keyword evidence="10" id="KW-1185">Reference proteome</keyword>
<evidence type="ECO:0000256" key="7">
    <source>
        <dbReference type="RuleBase" id="RU000363"/>
    </source>
</evidence>
<gene>
    <name evidence="9" type="ordered locus">ckrop_0335</name>
</gene>
<organism evidence="9 10">
    <name type="scientific">Corynebacterium kroppenstedtii (strain DSM 44385 / JCM 11950 / CIP 105744 / CCUG 35717)</name>
    <dbReference type="NCBI Taxonomy" id="645127"/>
    <lineage>
        <taxon>Bacteria</taxon>
        <taxon>Bacillati</taxon>
        <taxon>Actinomycetota</taxon>
        <taxon>Actinomycetes</taxon>
        <taxon>Mycobacteriales</taxon>
        <taxon>Corynebacteriaceae</taxon>
        <taxon>Corynebacterium</taxon>
    </lineage>
</organism>
<accession>C4LH10</accession>
<dbReference type="PANTHER" id="PTHR42879">
    <property type="entry name" value="3-OXOACYL-(ACYL-CARRIER-PROTEIN) REDUCTASE"/>
    <property type="match status" value="1"/>
</dbReference>
<name>C4LH10_CORK4</name>
<dbReference type="EMBL" id="CP001620">
    <property type="protein sequence ID" value="ACR17115.1"/>
    <property type="molecule type" value="Genomic_DNA"/>
</dbReference>
<evidence type="ECO:0000256" key="4">
    <source>
        <dbReference type="ARBA" id="ARBA00023002"/>
    </source>
</evidence>
<dbReference type="STRING" id="645127.ckrop_0335"/>
<keyword evidence="3" id="KW-0134">Cell wall</keyword>
<sequence>MIRKKSASPRPDDSEGLGGSGGAEGTDSSAGTDGSADTDSASTPTSSTSETQGSHFDRAEATANTTDTTGARQDQSVTASSLNVKSNAGQSVVETEPHGFISVDLSGRTAVVTGGAGGIGAAAAGALAASGAHVIVADLIGQDTDGTVDDIHELGGSAEVWDVDLRDHELLAEMTLDCDILVNCAGSQVIAHIEDYEPADWDRIIDTMLTAPFLLTRAALPHMYEEEWGRIVNVCSVHGLRGSEGRVAYTSAMHGLEGLTKVTAIEGGPHGVTANCVNPGFTRTAQVQKQIRQQAALHWLPEDEVVEKVLLNRNSIKEMATVDEVAAQIIWLCSDYARLITGSSLSIDGGATAS</sequence>
<dbReference type="Gene3D" id="3.40.50.720">
    <property type="entry name" value="NAD(P)-binding Rossmann-like Domain"/>
    <property type="match status" value="1"/>
</dbReference>
<dbReference type="InterPro" id="IPR050259">
    <property type="entry name" value="SDR"/>
</dbReference>
<evidence type="ECO:0000256" key="6">
    <source>
        <dbReference type="ARBA" id="ARBA00047400"/>
    </source>
</evidence>
<dbReference type="Pfam" id="PF00106">
    <property type="entry name" value="adh_short"/>
    <property type="match status" value="1"/>
</dbReference>
<dbReference type="KEGG" id="ckp:ckrop_0335"/>
<feature type="compositionally biased region" description="Low complexity" evidence="8">
    <location>
        <begin position="25"/>
        <end position="54"/>
    </location>
</feature>
<keyword evidence="3" id="KW-0964">Secreted</keyword>
<dbReference type="GO" id="GO:0004316">
    <property type="term" value="F:3-oxoacyl-[acyl-carrier-protein] reductase (NADPH) activity"/>
    <property type="evidence" value="ECO:0007669"/>
    <property type="project" value="UniProtKB-EC"/>
</dbReference>
<evidence type="ECO:0000256" key="3">
    <source>
        <dbReference type="ARBA" id="ARBA00022512"/>
    </source>
</evidence>
<comment type="subcellular location">
    <subcellularLocation>
        <location evidence="1">Secreted</location>
        <location evidence="1">Cell wall</location>
    </subcellularLocation>
</comment>
<dbReference type="FunFam" id="3.40.50.720:FF:000084">
    <property type="entry name" value="Short-chain dehydrogenase reductase"/>
    <property type="match status" value="1"/>
</dbReference>
<dbReference type="InterPro" id="IPR036291">
    <property type="entry name" value="NAD(P)-bd_dom_sf"/>
</dbReference>
<dbReference type="HOGENOM" id="CLU_010194_1_2_11"/>
<evidence type="ECO:0000313" key="9">
    <source>
        <dbReference type="EMBL" id="ACR17115.1"/>
    </source>
</evidence>
<evidence type="ECO:0000256" key="5">
    <source>
        <dbReference type="ARBA" id="ARBA00040781"/>
    </source>
</evidence>
<dbReference type="eggNOG" id="COG1028">
    <property type="taxonomic scope" value="Bacteria"/>
</dbReference>
<comment type="catalytic activity">
    <reaction evidence="6">
        <text>a (3R)-hydroxyacyl-[ACP] + NADP(+) = a 3-oxoacyl-[ACP] + NADPH + H(+)</text>
        <dbReference type="Rhea" id="RHEA:17397"/>
        <dbReference type="Rhea" id="RHEA-COMP:9916"/>
        <dbReference type="Rhea" id="RHEA-COMP:9945"/>
        <dbReference type="ChEBI" id="CHEBI:15378"/>
        <dbReference type="ChEBI" id="CHEBI:57783"/>
        <dbReference type="ChEBI" id="CHEBI:58349"/>
        <dbReference type="ChEBI" id="CHEBI:78776"/>
        <dbReference type="ChEBI" id="CHEBI:78827"/>
        <dbReference type="EC" id="1.1.1.100"/>
    </reaction>
    <physiologicalReaction direction="right-to-left" evidence="6">
        <dbReference type="Rhea" id="RHEA:17399"/>
    </physiologicalReaction>
</comment>
<keyword evidence="4" id="KW-0560">Oxidoreductase</keyword>
<protein>
    <recommendedName>
        <fullName evidence="5">3-oxoacyl-[acyl-carrier-protein] reductase MabA</fullName>
    </recommendedName>
</protein>
<proteinExistence type="inferred from homology"/>
<dbReference type="Proteomes" id="UP000001473">
    <property type="component" value="Chromosome"/>
</dbReference>
<dbReference type="PANTHER" id="PTHR42879:SF2">
    <property type="entry name" value="3-OXOACYL-[ACYL-CARRIER-PROTEIN] REDUCTASE FABG"/>
    <property type="match status" value="1"/>
</dbReference>
<dbReference type="PRINTS" id="PR00080">
    <property type="entry name" value="SDRFAMILY"/>
</dbReference>
<comment type="similarity">
    <text evidence="2 7">Belongs to the short-chain dehydrogenases/reductases (SDR) family.</text>
</comment>
<feature type="region of interest" description="Disordered" evidence="8">
    <location>
        <begin position="1"/>
        <end position="92"/>
    </location>
</feature>
<dbReference type="SUPFAM" id="SSF51735">
    <property type="entry name" value="NAD(P)-binding Rossmann-fold domains"/>
    <property type="match status" value="1"/>
</dbReference>
<evidence type="ECO:0000256" key="2">
    <source>
        <dbReference type="ARBA" id="ARBA00006484"/>
    </source>
</evidence>
<dbReference type="PRINTS" id="PR00081">
    <property type="entry name" value="GDHRDH"/>
</dbReference>
<dbReference type="AlphaFoldDB" id="C4LH10"/>
<dbReference type="InterPro" id="IPR002347">
    <property type="entry name" value="SDR_fam"/>
</dbReference>
<evidence type="ECO:0000256" key="1">
    <source>
        <dbReference type="ARBA" id="ARBA00004191"/>
    </source>
</evidence>
<reference evidence="9 10" key="1">
    <citation type="journal article" date="2008" name="J. Biotechnol.">
        <title>Ultrafast pyrosequencing of Corynebacterium kroppenstedtii DSM44385 revealed insights into the physiology of a lipophilic corynebacterium that lacks mycolic acids.</title>
        <authorList>
            <person name="Tauch A."/>
            <person name="Schneider J."/>
            <person name="Szczepanowski R."/>
            <person name="Tilker A."/>
            <person name="Viehoever P."/>
            <person name="Gartemann K.-H."/>
            <person name="Arnold W."/>
            <person name="Blom J."/>
            <person name="Brinkrolf K."/>
            <person name="Brune I."/>
            <person name="Goetker S."/>
            <person name="Weisshaar B."/>
            <person name="Goesmann A."/>
            <person name="Droege M."/>
            <person name="Puehler A."/>
        </authorList>
    </citation>
    <scope>NUCLEOTIDE SEQUENCE [LARGE SCALE GENOMIC DNA]</scope>
    <source>
        <strain evidence="10">DSM 44385 / JCM 11950 / CIP 105744 / CCUG 35717</strain>
    </source>
</reference>